<keyword evidence="2" id="KW-1185">Reference proteome</keyword>
<comment type="caution">
    <text evidence="1">The sequence shown here is derived from an EMBL/GenBank/DDBJ whole genome shotgun (WGS) entry which is preliminary data.</text>
</comment>
<organism evidence="1 2">
    <name type="scientific">Staurois parvus</name>
    <dbReference type="NCBI Taxonomy" id="386267"/>
    <lineage>
        <taxon>Eukaryota</taxon>
        <taxon>Metazoa</taxon>
        <taxon>Chordata</taxon>
        <taxon>Craniata</taxon>
        <taxon>Vertebrata</taxon>
        <taxon>Euteleostomi</taxon>
        <taxon>Amphibia</taxon>
        <taxon>Batrachia</taxon>
        <taxon>Anura</taxon>
        <taxon>Neobatrachia</taxon>
        <taxon>Ranoidea</taxon>
        <taxon>Ranidae</taxon>
        <taxon>Staurois</taxon>
    </lineage>
</organism>
<gene>
    <name evidence="1" type="ORF">SPARVUS_LOCUS871817</name>
</gene>
<feature type="non-terminal residue" evidence="1">
    <location>
        <position position="1"/>
    </location>
</feature>
<sequence>QSGSNWEQQQLSHEVVGQRMLKRTMCRSHQLSAEPIAKDLQIYSV</sequence>
<name>A0ABN9AHI6_9NEOB</name>
<dbReference type="EMBL" id="CATNWA010000269">
    <property type="protein sequence ID" value="CAI9535487.1"/>
    <property type="molecule type" value="Genomic_DNA"/>
</dbReference>
<proteinExistence type="predicted"/>
<reference evidence="1" key="1">
    <citation type="submission" date="2023-05" db="EMBL/GenBank/DDBJ databases">
        <authorList>
            <person name="Stuckert A."/>
        </authorList>
    </citation>
    <scope>NUCLEOTIDE SEQUENCE</scope>
</reference>
<evidence type="ECO:0000313" key="1">
    <source>
        <dbReference type="EMBL" id="CAI9535487.1"/>
    </source>
</evidence>
<accession>A0ABN9AHI6</accession>
<evidence type="ECO:0000313" key="2">
    <source>
        <dbReference type="Proteomes" id="UP001162483"/>
    </source>
</evidence>
<dbReference type="Proteomes" id="UP001162483">
    <property type="component" value="Unassembled WGS sequence"/>
</dbReference>
<protein>
    <submittedName>
        <fullName evidence="1">Uncharacterized protein</fullName>
    </submittedName>
</protein>